<dbReference type="RefSeq" id="WP_252463878.1">
    <property type="nucleotide sequence ID" value="NZ_JALBWM010000001.1"/>
</dbReference>
<dbReference type="SUPFAM" id="SSF55729">
    <property type="entry name" value="Acyl-CoA N-acyltransferases (Nat)"/>
    <property type="match status" value="1"/>
</dbReference>
<dbReference type="InterPro" id="IPR000182">
    <property type="entry name" value="GNAT_dom"/>
</dbReference>
<feature type="domain" description="N-acetyltransferase" evidence="1">
    <location>
        <begin position="12"/>
        <end position="175"/>
    </location>
</feature>
<evidence type="ECO:0000259" key="1">
    <source>
        <dbReference type="PROSITE" id="PS51186"/>
    </source>
</evidence>
<keyword evidence="3" id="KW-1185">Reference proteome</keyword>
<proteinExistence type="predicted"/>
<gene>
    <name evidence="2" type="ORF">MO867_00010</name>
</gene>
<dbReference type="PROSITE" id="PS51186">
    <property type="entry name" value="GNAT"/>
    <property type="match status" value="1"/>
</dbReference>
<organism evidence="2 3">
    <name type="scientific">Microbulbifer okhotskensis</name>
    <dbReference type="NCBI Taxonomy" id="2926617"/>
    <lineage>
        <taxon>Bacteria</taxon>
        <taxon>Pseudomonadati</taxon>
        <taxon>Pseudomonadota</taxon>
        <taxon>Gammaproteobacteria</taxon>
        <taxon>Cellvibrionales</taxon>
        <taxon>Microbulbiferaceae</taxon>
        <taxon>Microbulbifer</taxon>
    </lineage>
</organism>
<dbReference type="GO" id="GO:0008999">
    <property type="term" value="F:protein-N-terminal-alanine acetyltransferase activity"/>
    <property type="evidence" value="ECO:0007669"/>
    <property type="project" value="TreeGrafter"/>
</dbReference>
<dbReference type="PANTHER" id="PTHR43441:SF11">
    <property type="entry name" value="RIBOSOMAL-PROTEIN-SERINE ACETYLTRANSFERASE"/>
    <property type="match status" value="1"/>
</dbReference>
<dbReference type="PANTHER" id="PTHR43441">
    <property type="entry name" value="RIBOSOMAL-PROTEIN-SERINE ACETYLTRANSFERASE"/>
    <property type="match status" value="1"/>
</dbReference>
<sequence>MRILEITVDNEIQLDPLMERDAEQIFELIESNRPLLERYLYWAKTVVDLSSTQEYINERVYSNHFGSAWYKIIFNREVAGIFGIKTIDQEKNSAEVGYWLCKERQGRGVMTRVLGKIGVYLKDQKNITALKIHCLSENTASIAVAERVGGVHSDTIPNYYLINGTFQDLKIYTVII</sequence>
<dbReference type="InterPro" id="IPR016181">
    <property type="entry name" value="Acyl_CoA_acyltransferase"/>
</dbReference>
<reference evidence="2" key="1">
    <citation type="journal article" date="2022" name="Arch. Microbiol.">
        <title>Microbulbifer okhotskensis sp. nov., isolated from a deep bottom sediment of the Okhotsk Sea.</title>
        <authorList>
            <person name="Romanenko L."/>
            <person name="Kurilenko V."/>
            <person name="Otstavnykh N."/>
            <person name="Velansky P."/>
            <person name="Isaeva M."/>
            <person name="Mikhailov V."/>
        </authorList>
    </citation>
    <scope>NUCLEOTIDE SEQUENCE</scope>
    <source>
        <strain evidence="2">OS29</strain>
    </source>
</reference>
<name>A0A9X2EI81_9GAMM</name>
<dbReference type="Pfam" id="PF13302">
    <property type="entry name" value="Acetyltransf_3"/>
    <property type="match status" value="1"/>
</dbReference>
<dbReference type="GO" id="GO:0005737">
    <property type="term" value="C:cytoplasm"/>
    <property type="evidence" value="ECO:0007669"/>
    <property type="project" value="TreeGrafter"/>
</dbReference>
<dbReference type="EMBL" id="JALBWM010000001">
    <property type="protein sequence ID" value="MCO1332707.1"/>
    <property type="molecule type" value="Genomic_DNA"/>
</dbReference>
<dbReference type="InterPro" id="IPR051908">
    <property type="entry name" value="Ribosomal_N-acetyltransferase"/>
</dbReference>
<dbReference type="GO" id="GO:1990189">
    <property type="term" value="F:protein N-terminal-serine acetyltransferase activity"/>
    <property type="evidence" value="ECO:0007669"/>
    <property type="project" value="TreeGrafter"/>
</dbReference>
<evidence type="ECO:0000313" key="3">
    <source>
        <dbReference type="Proteomes" id="UP001139028"/>
    </source>
</evidence>
<dbReference type="Gene3D" id="3.40.630.30">
    <property type="match status" value="1"/>
</dbReference>
<comment type="caution">
    <text evidence="2">The sequence shown here is derived from an EMBL/GenBank/DDBJ whole genome shotgun (WGS) entry which is preliminary data.</text>
</comment>
<evidence type="ECO:0000313" key="2">
    <source>
        <dbReference type="EMBL" id="MCO1332707.1"/>
    </source>
</evidence>
<dbReference type="Proteomes" id="UP001139028">
    <property type="component" value="Unassembled WGS sequence"/>
</dbReference>
<protein>
    <submittedName>
        <fullName evidence="2">GNAT family N-acetyltransferase</fullName>
    </submittedName>
</protein>
<accession>A0A9X2EI81</accession>
<dbReference type="AlphaFoldDB" id="A0A9X2EI81"/>